<feature type="domain" description="C2H2-type" evidence="11">
    <location>
        <begin position="153"/>
        <end position="180"/>
    </location>
</feature>
<evidence type="ECO:0000256" key="10">
    <source>
        <dbReference type="SAM" id="MobiDB-lite"/>
    </source>
</evidence>
<evidence type="ECO:0000313" key="12">
    <source>
        <dbReference type="EMBL" id="JAG75083.1"/>
    </source>
</evidence>
<organism evidence="12">
    <name type="scientific">Fopius arisanus</name>
    <dbReference type="NCBI Taxonomy" id="64838"/>
    <lineage>
        <taxon>Eukaryota</taxon>
        <taxon>Metazoa</taxon>
        <taxon>Ecdysozoa</taxon>
        <taxon>Arthropoda</taxon>
        <taxon>Hexapoda</taxon>
        <taxon>Insecta</taxon>
        <taxon>Pterygota</taxon>
        <taxon>Neoptera</taxon>
        <taxon>Endopterygota</taxon>
        <taxon>Hymenoptera</taxon>
        <taxon>Apocrita</taxon>
        <taxon>Ichneumonoidea</taxon>
        <taxon>Braconidae</taxon>
        <taxon>Opiinae</taxon>
        <taxon>Fopius</taxon>
    </lineage>
</organism>
<feature type="domain" description="C2H2-type" evidence="11">
    <location>
        <begin position="97"/>
        <end position="124"/>
    </location>
</feature>
<evidence type="ECO:0000256" key="8">
    <source>
        <dbReference type="ARBA" id="ARBA00023242"/>
    </source>
</evidence>
<reference evidence="12" key="1">
    <citation type="submission" date="2015-01" db="EMBL/GenBank/DDBJ databases">
        <title>Transcriptome Assembly of Fopius arisanus.</title>
        <authorList>
            <person name="Geib S."/>
        </authorList>
    </citation>
    <scope>NUCLEOTIDE SEQUENCE</scope>
</reference>
<dbReference type="GO" id="GO:0005634">
    <property type="term" value="C:nucleus"/>
    <property type="evidence" value="ECO:0007669"/>
    <property type="project" value="UniProtKB-SubCell"/>
</dbReference>
<feature type="domain" description="C2H2-type" evidence="11">
    <location>
        <begin position="296"/>
        <end position="319"/>
    </location>
</feature>
<dbReference type="InterPro" id="IPR036236">
    <property type="entry name" value="Znf_C2H2_sf"/>
</dbReference>
<dbReference type="KEGG" id="fas:105270474"/>
<evidence type="ECO:0000256" key="3">
    <source>
        <dbReference type="ARBA" id="ARBA00022737"/>
    </source>
</evidence>
<feature type="domain" description="C2H2-type" evidence="11">
    <location>
        <begin position="181"/>
        <end position="208"/>
    </location>
</feature>
<keyword evidence="5" id="KW-0862">Zinc</keyword>
<feature type="domain" description="C2H2-type" evidence="11">
    <location>
        <begin position="685"/>
        <end position="713"/>
    </location>
</feature>
<accession>A0A0C9REE1</accession>
<dbReference type="PANTHER" id="PTHR24376">
    <property type="entry name" value="ZINC FINGER PROTEIN"/>
    <property type="match status" value="1"/>
</dbReference>
<keyword evidence="13" id="KW-1185">Reference proteome</keyword>
<proteinExistence type="predicted"/>
<feature type="domain" description="C2H2-type" evidence="11">
    <location>
        <begin position="471"/>
        <end position="499"/>
    </location>
</feature>
<evidence type="ECO:0000256" key="5">
    <source>
        <dbReference type="ARBA" id="ARBA00022833"/>
    </source>
</evidence>
<evidence type="ECO:0000256" key="2">
    <source>
        <dbReference type="ARBA" id="ARBA00022723"/>
    </source>
</evidence>
<dbReference type="Gene3D" id="3.30.160.60">
    <property type="entry name" value="Classic Zinc Finger"/>
    <property type="match status" value="10"/>
</dbReference>
<feature type="compositionally biased region" description="Polar residues" evidence="10">
    <location>
        <begin position="63"/>
        <end position="76"/>
    </location>
</feature>
<dbReference type="EMBL" id="GBYB01005316">
    <property type="protein sequence ID" value="JAG75083.1"/>
    <property type="molecule type" value="Transcribed_RNA"/>
</dbReference>
<feature type="region of interest" description="Disordered" evidence="10">
    <location>
        <begin position="201"/>
        <end position="230"/>
    </location>
</feature>
<feature type="compositionally biased region" description="Basic and acidic residues" evidence="10">
    <location>
        <begin position="917"/>
        <end position="938"/>
    </location>
</feature>
<keyword evidence="8" id="KW-0539">Nucleus</keyword>
<evidence type="ECO:0000259" key="11">
    <source>
        <dbReference type="PROSITE" id="PS50157"/>
    </source>
</evidence>
<protein>
    <submittedName>
        <fullName evidence="12">Oaz protein</fullName>
    </submittedName>
    <submittedName>
        <fullName evidence="14">Zinc finger protein 423 homolog isoform X1</fullName>
    </submittedName>
</protein>
<feature type="domain" description="C2H2-type" evidence="11">
    <location>
        <begin position="241"/>
        <end position="269"/>
    </location>
</feature>
<gene>
    <name evidence="12" type="primary">Oaz</name>
    <name evidence="14" type="synonym">L</name>
    <name evidence="12" type="ORF">g.26714</name>
</gene>
<feature type="domain" description="C2H2-type" evidence="11">
    <location>
        <begin position="443"/>
        <end position="467"/>
    </location>
</feature>
<evidence type="ECO:0000256" key="9">
    <source>
        <dbReference type="PROSITE-ProRule" id="PRU00042"/>
    </source>
</evidence>
<dbReference type="PROSITE" id="PS50157">
    <property type="entry name" value="ZINC_FINGER_C2H2_2"/>
    <property type="match status" value="11"/>
</dbReference>
<dbReference type="Proteomes" id="UP000694866">
    <property type="component" value="Unplaced"/>
</dbReference>
<dbReference type="SMART" id="SM00355">
    <property type="entry name" value="ZnF_C2H2"/>
    <property type="match status" value="20"/>
</dbReference>
<reference evidence="14" key="2">
    <citation type="submission" date="2025-04" db="UniProtKB">
        <authorList>
            <consortium name="RefSeq"/>
        </authorList>
    </citation>
    <scope>IDENTIFICATION</scope>
    <source>
        <strain evidence="14">USDA-PBARC FA_bdor</strain>
        <tissue evidence="14">Whole organism</tissue>
    </source>
</reference>
<dbReference type="CTD" id="36609"/>
<comment type="subcellular location">
    <subcellularLocation>
        <location evidence="1">Nucleus</location>
    </subcellularLocation>
</comment>
<accession>A0A9R1TIP5</accession>
<dbReference type="InterPro" id="IPR013087">
    <property type="entry name" value="Znf_C2H2_type"/>
</dbReference>
<name>A0A0C9REE1_9HYME</name>
<keyword evidence="7" id="KW-0804">Transcription</keyword>
<dbReference type="GO" id="GO:0001228">
    <property type="term" value="F:DNA-binding transcription activator activity, RNA polymerase II-specific"/>
    <property type="evidence" value="ECO:0007669"/>
    <property type="project" value="TreeGrafter"/>
</dbReference>
<dbReference type="PANTHER" id="PTHR24376:SF235">
    <property type="entry name" value="C2H2-TYPE DOMAIN-CONTAINING PROTEIN"/>
    <property type="match status" value="1"/>
</dbReference>
<dbReference type="SUPFAM" id="SSF57667">
    <property type="entry name" value="beta-beta-alpha zinc fingers"/>
    <property type="match status" value="6"/>
</dbReference>
<evidence type="ECO:0000256" key="6">
    <source>
        <dbReference type="ARBA" id="ARBA00023015"/>
    </source>
</evidence>
<feature type="domain" description="C2H2-type" evidence="11">
    <location>
        <begin position="717"/>
        <end position="740"/>
    </location>
</feature>
<dbReference type="FunFam" id="3.30.160.60:FF:000032">
    <property type="entry name" value="Krueppel-like factor 4"/>
    <property type="match status" value="1"/>
</dbReference>
<dbReference type="Pfam" id="PF00096">
    <property type="entry name" value="zf-C2H2"/>
    <property type="match status" value="3"/>
</dbReference>
<keyword evidence="4 9" id="KW-0863">Zinc-finger</keyword>
<evidence type="ECO:0000256" key="1">
    <source>
        <dbReference type="ARBA" id="ARBA00004123"/>
    </source>
</evidence>
<dbReference type="GO" id="GO:0000978">
    <property type="term" value="F:RNA polymerase II cis-regulatory region sequence-specific DNA binding"/>
    <property type="evidence" value="ECO:0007669"/>
    <property type="project" value="TreeGrafter"/>
</dbReference>
<evidence type="ECO:0000313" key="13">
    <source>
        <dbReference type="Proteomes" id="UP000694866"/>
    </source>
</evidence>
<feature type="compositionally biased region" description="Basic and acidic residues" evidence="10">
    <location>
        <begin position="948"/>
        <end position="960"/>
    </location>
</feature>
<dbReference type="RefSeq" id="XP_011309726.1">
    <property type="nucleotide sequence ID" value="XM_011311424.1"/>
</dbReference>
<dbReference type="FunFam" id="3.30.160.60:FF:000446">
    <property type="entry name" value="Zinc finger protein"/>
    <property type="match status" value="1"/>
</dbReference>
<keyword evidence="3" id="KW-0677">Repeat</keyword>
<dbReference type="GeneID" id="105270474"/>
<feature type="region of interest" description="Disordered" evidence="10">
    <location>
        <begin position="605"/>
        <end position="645"/>
    </location>
</feature>
<feature type="domain" description="C2H2-type" evidence="11">
    <location>
        <begin position="897"/>
        <end position="924"/>
    </location>
</feature>
<evidence type="ECO:0000256" key="7">
    <source>
        <dbReference type="ARBA" id="ARBA00023163"/>
    </source>
</evidence>
<sequence>MLFKGNSSRLEFLIEKIQAHKESPSPLPEEKCSVKLKDGLLGGSYSWRSEEDSLTCQRGGGTPSSCATSTSQSFPSETEIDGDLRINTDSHNSSGPYSCQFCDKTFPSLSCLKKHEQTHGDQMPYRCSWCARLFKHKRSRDRHVKLHTGDRRYRCTHCEAAFSRSDHLKIHMKTHDNQKPYHCTECSRGYNTAAALTSHMQSHKRPPSTPHCQRSLPTSSPPAIASPDHQPKLQYHSPLHLTCMYCRDTFSSMEQLQVHVQTSHEALLPLPSPSSSSPEANDCRRLRAKPSDLEDLTCRRCATKFSKLSSLREHLVSAHNDGLTTLTCPLCSKPCSSATAYAEHYVLEHCENKSIIPRSKPEIDKLYESPKSNYLSGTLLCGQCGAALKDFESFRTHLARHLHANQQAAAGIGCPKCELKFQVREDMLMHLTKHFMGQIVKKFCCDACDELFGDSKSLQKHLLDIHAHHLFRCEICRDTFDSVVGIQVHFTVKHSQEASLYPCNSCRGRGGSEPGEGFRTPGELLDHVRNVHASDLNSPGNSVSTPKVVGEFFRCGFCGIFCPSDSDLQHHLASHSTCLFRCPICREGFPVEFLLDKHMASAHNLIGQSEDSEEKSSLKRRRSPDFNSNINQQEQSFGNPTTPGRPHHCDLCDRSDFSSDSELKAHKKLAHKTVSSKVQKLSTSFVCSYCGEGLRSRLELESHTRVHHAPADPGKKYKCNICDEVFSSGSFLAEHKLQKHCKIQISDICVVCRCTLASERDFLEHVHKHSLEGLEGREAIVSHVPAHCVVCRQTLISEFECQLHAKFHLRSEDEERGDIGSCCICLREVGEGERVSLPANDASEQGLKVCKRCFLRHSQGLPILTSPYEVCKEEGDVAVKEEDESSSEKENDSTRPYDCPCCSQRFNFKSELEYHVSTHDDKDASKDTSDSVIVKEEIVVNTGEDQSDDRSDTSVDDKVD</sequence>
<feature type="region of interest" description="Disordered" evidence="10">
    <location>
        <begin position="917"/>
        <end position="960"/>
    </location>
</feature>
<feature type="domain" description="C2H2-type" evidence="11">
    <location>
        <begin position="125"/>
        <end position="152"/>
    </location>
</feature>
<dbReference type="PROSITE" id="PS00028">
    <property type="entry name" value="ZINC_FINGER_C2H2_1"/>
    <property type="match status" value="15"/>
</dbReference>
<dbReference type="GO" id="GO:0008270">
    <property type="term" value="F:zinc ion binding"/>
    <property type="evidence" value="ECO:0007669"/>
    <property type="project" value="UniProtKB-KW"/>
</dbReference>
<feature type="region of interest" description="Disordered" evidence="10">
    <location>
        <begin position="54"/>
        <end position="78"/>
    </location>
</feature>
<dbReference type="AlphaFoldDB" id="A0A0C9REE1"/>
<keyword evidence="2" id="KW-0479">Metal-binding</keyword>
<evidence type="ECO:0000313" key="14">
    <source>
        <dbReference type="RefSeq" id="XP_011309726.1"/>
    </source>
</evidence>
<keyword evidence="6" id="KW-0805">Transcription regulation</keyword>
<dbReference type="OrthoDB" id="10014897at2759"/>
<evidence type="ECO:0000256" key="4">
    <source>
        <dbReference type="ARBA" id="ARBA00022771"/>
    </source>
</evidence>
<feature type="compositionally biased region" description="Polar residues" evidence="10">
    <location>
        <begin position="625"/>
        <end position="642"/>
    </location>
</feature>